<evidence type="ECO:0000313" key="2">
    <source>
        <dbReference type="Proteomes" id="UP000003494"/>
    </source>
</evidence>
<sequence length="46" mass="5190">MNMNISHCSTSRSLRLHRLSRAHLPAPPSRFKNALGRTAIMFQGRA</sequence>
<organism evidence="1 2">
    <name type="scientific">Shuttleworthella satelles DSM 14600</name>
    <dbReference type="NCBI Taxonomy" id="626523"/>
    <lineage>
        <taxon>Bacteria</taxon>
        <taxon>Bacillati</taxon>
        <taxon>Bacillota</taxon>
        <taxon>Clostridia</taxon>
        <taxon>Lachnospirales</taxon>
        <taxon>Lachnospiraceae</taxon>
        <taxon>Shuttleworthella</taxon>
    </lineage>
</organism>
<dbReference type="AlphaFoldDB" id="C4GDH8"/>
<keyword evidence="2" id="KW-1185">Reference proteome</keyword>
<name>C4GDH8_9FIRM</name>
<proteinExistence type="predicted"/>
<dbReference type="Proteomes" id="UP000003494">
    <property type="component" value="Unassembled WGS sequence"/>
</dbReference>
<comment type="caution">
    <text evidence="1">The sequence shown here is derived from an EMBL/GenBank/DDBJ whole genome shotgun (WGS) entry which is preliminary data.</text>
</comment>
<dbReference type="HOGENOM" id="CLU_3189001_0_0_9"/>
<protein>
    <submittedName>
        <fullName evidence="1">Uncharacterized protein</fullName>
    </submittedName>
</protein>
<gene>
    <name evidence="1" type="ORF">GCWU000342_02152</name>
</gene>
<accession>C4GDH8</accession>
<evidence type="ECO:0000313" key="1">
    <source>
        <dbReference type="EMBL" id="EEP27458.1"/>
    </source>
</evidence>
<dbReference type="EMBL" id="ACIP02000007">
    <property type="protein sequence ID" value="EEP27458.1"/>
    <property type="molecule type" value="Genomic_DNA"/>
</dbReference>
<reference evidence="1" key="1">
    <citation type="submission" date="2009-04" db="EMBL/GenBank/DDBJ databases">
        <authorList>
            <person name="Weinstock G."/>
            <person name="Sodergren E."/>
            <person name="Clifton S."/>
            <person name="Fulton L."/>
            <person name="Fulton B."/>
            <person name="Courtney L."/>
            <person name="Fronick C."/>
            <person name="Harrison M."/>
            <person name="Strong C."/>
            <person name="Farmer C."/>
            <person name="Delahaunty K."/>
            <person name="Markovic C."/>
            <person name="Hall O."/>
            <person name="Minx P."/>
            <person name="Tomlinson C."/>
            <person name="Mitreva M."/>
            <person name="Nelson J."/>
            <person name="Hou S."/>
            <person name="Wollam A."/>
            <person name="Pepin K.H."/>
            <person name="Johnson M."/>
            <person name="Bhonagiri V."/>
            <person name="Nash W.E."/>
            <person name="Warren W."/>
            <person name="Chinwalla A."/>
            <person name="Mardis E.R."/>
            <person name="Wilson R.K."/>
        </authorList>
    </citation>
    <scope>NUCLEOTIDE SEQUENCE [LARGE SCALE GENOMIC DNA]</scope>
    <source>
        <strain evidence="1">DSM 14600</strain>
    </source>
</reference>